<organism evidence="1 2">
    <name type="scientific">Amycolatopsis coloradensis</name>
    <dbReference type="NCBI Taxonomy" id="76021"/>
    <lineage>
        <taxon>Bacteria</taxon>
        <taxon>Bacillati</taxon>
        <taxon>Actinomycetota</taxon>
        <taxon>Actinomycetes</taxon>
        <taxon>Pseudonocardiales</taxon>
        <taxon>Pseudonocardiaceae</taxon>
        <taxon>Amycolatopsis</taxon>
    </lineage>
</organism>
<protein>
    <submittedName>
        <fullName evidence="1">CBS domain-containing protein</fullName>
    </submittedName>
</protein>
<reference evidence="1" key="1">
    <citation type="submission" date="2023-10" db="EMBL/GenBank/DDBJ databases">
        <title>Whole genome sequencing of actinobacterial strain Amycolatopsis sp. (BCA-696) identifies the underlying plant growth-promoting genes.</title>
        <authorList>
            <person name="Gandham P."/>
            <person name="Vadla N."/>
            <person name="Saji A."/>
            <person name="Srinivas V."/>
            <person name="Ruperao P."/>
            <person name="Selvanayagam S."/>
            <person name="Saxena R.K."/>
            <person name="Rathore A."/>
            <person name="Gopalakrishnan S."/>
            <person name="Thakur V."/>
        </authorList>
    </citation>
    <scope>NUCLEOTIDE SEQUENCE</scope>
    <source>
        <strain evidence="1">BCA-696</strain>
    </source>
</reference>
<evidence type="ECO:0000313" key="2">
    <source>
        <dbReference type="Proteomes" id="UP001456344"/>
    </source>
</evidence>
<proteinExistence type="predicted"/>
<sequence length="231" mass="26041">MSKRRRVREVMRGQVLTVRPETPFKAITVLLASWEVSGAPVVDDEGRVVGVVSQRDLLEREIQHRLLRFRPRLRRKVEGSRADELMTRPAITVAQDAGVDEAIRLMENHRVHRLPVLDDDAKLVGIVGRSDLLRGFLRSDPEVREEVRTEVVERAMSIDPDTLSISVHNGVVTVRGQVERTGMIPVIVALIRRLDGVVDVREHLTAEMDDSHLPIEEPVGTGVIEALKRRS</sequence>
<keyword evidence="2" id="KW-1185">Reference proteome</keyword>
<gene>
    <name evidence="1" type="ORF">LCL61_21610</name>
</gene>
<name>A0ACD5BFV3_9PSEU</name>
<dbReference type="EMBL" id="CP150484">
    <property type="protein sequence ID" value="WYW18143.1"/>
    <property type="molecule type" value="Genomic_DNA"/>
</dbReference>
<dbReference type="Proteomes" id="UP001456344">
    <property type="component" value="Chromosome"/>
</dbReference>
<accession>A0ACD5BFV3</accession>
<evidence type="ECO:0000313" key="1">
    <source>
        <dbReference type="EMBL" id="WYW18143.1"/>
    </source>
</evidence>